<name>A0A9N9B818_9GLOM</name>
<gene>
    <name evidence="1" type="ORF">PBRASI_LOCUS5261</name>
</gene>
<evidence type="ECO:0000313" key="2">
    <source>
        <dbReference type="Proteomes" id="UP000789739"/>
    </source>
</evidence>
<organism evidence="1 2">
    <name type="scientific">Paraglomus brasilianum</name>
    <dbReference type="NCBI Taxonomy" id="144538"/>
    <lineage>
        <taxon>Eukaryota</taxon>
        <taxon>Fungi</taxon>
        <taxon>Fungi incertae sedis</taxon>
        <taxon>Mucoromycota</taxon>
        <taxon>Glomeromycotina</taxon>
        <taxon>Glomeromycetes</taxon>
        <taxon>Paraglomerales</taxon>
        <taxon>Paraglomeraceae</taxon>
        <taxon>Paraglomus</taxon>
    </lineage>
</organism>
<dbReference type="Proteomes" id="UP000789739">
    <property type="component" value="Unassembled WGS sequence"/>
</dbReference>
<evidence type="ECO:0000313" key="1">
    <source>
        <dbReference type="EMBL" id="CAG8554453.1"/>
    </source>
</evidence>
<proteinExistence type="predicted"/>
<reference evidence="1" key="1">
    <citation type="submission" date="2021-06" db="EMBL/GenBank/DDBJ databases">
        <authorList>
            <person name="Kallberg Y."/>
            <person name="Tangrot J."/>
            <person name="Rosling A."/>
        </authorList>
    </citation>
    <scope>NUCLEOTIDE SEQUENCE</scope>
    <source>
        <strain evidence="1">BR232B</strain>
    </source>
</reference>
<protein>
    <submittedName>
        <fullName evidence="1">10936_t:CDS:1</fullName>
    </submittedName>
</protein>
<keyword evidence="2" id="KW-1185">Reference proteome</keyword>
<accession>A0A9N9B818</accession>
<comment type="caution">
    <text evidence="1">The sequence shown here is derived from an EMBL/GenBank/DDBJ whole genome shotgun (WGS) entry which is preliminary data.</text>
</comment>
<sequence>MSQIINVESEPRLISTACFNYVVHPSIQGVYVYFMKKSAFYWCMQNYIIYIIETETLNYDQAVALFVESLKLLNRILSIPSQVKLSALDTFHDWNRSVGLYNTVEYVLRQRRMPSKRHRFYHIPKLHLNLELNAFDGNASQATIGVRRSSDFVL</sequence>
<dbReference type="EMBL" id="CAJVPI010000600">
    <property type="protein sequence ID" value="CAG8554453.1"/>
    <property type="molecule type" value="Genomic_DNA"/>
</dbReference>
<dbReference type="AlphaFoldDB" id="A0A9N9B818"/>